<dbReference type="InterPro" id="IPR000477">
    <property type="entry name" value="RT_dom"/>
</dbReference>
<comment type="caution">
    <text evidence="3">The sequence shown here is derived from an EMBL/GenBank/DDBJ whole genome shotgun (WGS) entry which is preliminary data.</text>
</comment>
<dbReference type="InterPro" id="IPR043502">
    <property type="entry name" value="DNA/RNA_pol_sf"/>
</dbReference>
<proteinExistence type="predicted"/>
<sequence>MGPDEMHPQVLRELVDEVARSLSIMFEKSWQSGEVPTDWKRGNITPIFKKGKKEDPGNYRPVSLTSVPGKIMEQTLLETMLRHMKNKEVIGDSQHSFTKGKSCLTNLVTFYNGVTALMDKGRATNVIYLDFCKAFDADSHDIPVSKLERQGFDGWTMQWIRNWLDGHTQRVVINSSMSKWRTVTSGVPQGLVLGPALFNIFVGDMDNGIECTLSKFANDTKLCGLVDTLEGRDAIQRDLDRLERWARANRMKFNKAKYKVLHVGRCNPKHDYRMGEEWIESSPEEMDLGVLIDEPAVCACSPESQPCPGLHQKRCDQQVQGGDPAPLLCSGETPPGVLHPALGAPVQERHGAVGASPEEGHKDDQRAGAPLL</sequence>
<reference evidence="3 4" key="1">
    <citation type="submission" date="2024-06" db="EMBL/GenBank/DDBJ databases">
        <title>The draft genome of Grus japonensis, version 3.</title>
        <authorList>
            <person name="Nabeshima K."/>
            <person name="Suzuki S."/>
            <person name="Onuma M."/>
        </authorList>
    </citation>
    <scope>NUCLEOTIDE SEQUENCE [LARGE SCALE GENOMIC DNA]</scope>
    <source>
        <strain evidence="3 4">451A</strain>
    </source>
</reference>
<dbReference type="CDD" id="cd01650">
    <property type="entry name" value="RT_nLTR_like"/>
    <property type="match status" value="1"/>
</dbReference>
<dbReference type="SUPFAM" id="SSF56672">
    <property type="entry name" value="DNA/RNA polymerases"/>
    <property type="match status" value="1"/>
</dbReference>
<dbReference type="EMBL" id="BAAFJT010000002">
    <property type="protein sequence ID" value="GAB0183152.1"/>
    <property type="molecule type" value="Genomic_DNA"/>
</dbReference>
<protein>
    <submittedName>
        <fullName evidence="3">Mitochondrial enolase superfamily member 1</fullName>
    </submittedName>
</protein>
<evidence type="ECO:0000313" key="3">
    <source>
        <dbReference type="EMBL" id="GAB0183152.1"/>
    </source>
</evidence>
<accession>A0ABC9WDQ9</accession>
<evidence type="ECO:0000256" key="1">
    <source>
        <dbReference type="SAM" id="MobiDB-lite"/>
    </source>
</evidence>
<gene>
    <name evidence="3" type="ORF">GRJ2_000780500</name>
</gene>
<dbReference type="AlphaFoldDB" id="A0ABC9WDQ9"/>
<organism evidence="3 4">
    <name type="scientific">Grus japonensis</name>
    <name type="common">Japanese crane</name>
    <name type="synonym">Red-crowned crane</name>
    <dbReference type="NCBI Taxonomy" id="30415"/>
    <lineage>
        <taxon>Eukaryota</taxon>
        <taxon>Metazoa</taxon>
        <taxon>Chordata</taxon>
        <taxon>Craniata</taxon>
        <taxon>Vertebrata</taxon>
        <taxon>Euteleostomi</taxon>
        <taxon>Archelosauria</taxon>
        <taxon>Archosauria</taxon>
        <taxon>Dinosauria</taxon>
        <taxon>Saurischia</taxon>
        <taxon>Theropoda</taxon>
        <taxon>Coelurosauria</taxon>
        <taxon>Aves</taxon>
        <taxon>Neognathae</taxon>
        <taxon>Neoaves</taxon>
        <taxon>Gruiformes</taxon>
        <taxon>Gruidae</taxon>
        <taxon>Grus</taxon>
    </lineage>
</organism>
<dbReference type="PANTHER" id="PTHR33332">
    <property type="entry name" value="REVERSE TRANSCRIPTASE DOMAIN-CONTAINING PROTEIN"/>
    <property type="match status" value="1"/>
</dbReference>
<keyword evidence="4" id="KW-1185">Reference proteome</keyword>
<evidence type="ECO:0000259" key="2">
    <source>
        <dbReference type="PROSITE" id="PS50878"/>
    </source>
</evidence>
<feature type="region of interest" description="Disordered" evidence="1">
    <location>
        <begin position="327"/>
        <end position="372"/>
    </location>
</feature>
<evidence type="ECO:0000313" key="4">
    <source>
        <dbReference type="Proteomes" id="UP001623348"/>
    </source>
</evidence>
<feature type="domain" description="Reverse transcriptase" evidence="2">
    <location>
        <begin position="28"/>
        <end position="292"/>
    </location>
</feature>
<dbReference type="Pfam" id="PF00078">
    <property type="entry name" value="RVT_1"/>
    <property type="match status" value="1"/>
</dbReference>
<dbReference type="Proteomes" id="UP001623348">
    <property type="component" value="Unassembled WGS sequence"/>
</dbReference>
<name>A0ABC9WDQ9_GRUJA</name>
<dbReference type="PROSITE" id="PS50878">
    <property type="entry name" value="RT_POL"/>
    <property type="match status" value="1"/>
</dbReference>